<protein>
    <submittedName>
        <fullName evidence="1">Uncharacterized protein</fullName>
    </submittedName>
</protein>
<sequence length="101" mass="11152">MYTSSGAQQTGDKSGELTVSSLWHRSFRNGAGSAVQSQHMQRPRVRRYGADGRARLRGPVRHLSAQLFSGSSTGWSESGGGATAYMWRPYSDHETTRGNYR</sequence>
<reference evidence="1" key="1">
    <citation type="journal article" date="2022" name="bioRxiv">
        <title>Sequencing and chromosome-scale assembly of the giantPleurodeles waltlgenome.</title>
        <authorList>
            <person name="Brown T."/>
            <person name="Elewa A."/>
            <person name="Iarovenko S."/>
            <person name="Subramanian E."/>
            <person name="Araus A.J."/>
            <person name="Petzold A."/>
            <person name="Susuki M."/>
            <person name="Suzuki K.-i.T."/>
            <person name="Hayashi T."/>
            <person name="Toyoda A."/>
            <person name="Oliveira C."/>
            <person name="Osipova E."/>
            <person name="Leigh N.D."/>
            <person name="Simon A."/>
            <person name="Yun M.H."/>
        </authorList>
    </citation>
    <scope>NUCLEOTIDE SEQUENCE</scope>
    <source>
        <strain evidence="1">20211129_DDA</strain>
        <tissue evidence="1">Liver</tissue>
    </source>
</reference>
<evidence type="ECO:0000313" key="2">
    <source>
        <dbReference type="Proteomes" id="UP001066276"/>
    </source>
</evidence>
<evidence type="ECO:0000313" key="1">
    <source>
        <dbReference type="EMBL" id="KAJ1096527.1"/>
    </source>
</evidence>
<organism evidence="1 2">
    <name type="scientific">Pleurodeles waltl</name>
    <name type="common">Iberian ribbed newt</name>
    <dbReference type="NCBI Taxonomy" id="8319"/>
    <lineage>
        <taxon>Eukaryota</taxon>
        <taxon>Metazoa</taxon>
        <taxon>Chordata</taxon>
        <taxon>Craniata</taxon>
        <taxon>Vertebrata</taxon>
        <taxon>Euteleostomi</taxon>
        <taxon>Amphibia</taxon>
        <taxon>Batrachia</taxon>
        <taxon>Caudata</taxon>
        <taxon>Salamandroidea</taxon>
        <taxon>Salamandridae</taxon>
        <taxon>Pleurodelinae</taxon>
        <taxon>Pleurodeles</taxon>
    </lineage>
</organism>
<keyword evidence="2" id="KW-1185">Reference proteome</keyword>
<proteinExistence type="predicted"/>
<dbReference type="EMBL" id="JANPWB010000014">
    <property type="protein sequence ID" value="KAJ1096527.1"/>
    <property type="molecule type" value="Genomic_DNA"/>
</dbReference>
<gene>
    <name evidence="1" type="ORF">NDU88_001663</name>
</gene>
<name>A0AAV7M1T0_PLEWA</name>
<dbReference type="Proteomes" id="UP001066276">
    <property type="component" value="Chromosome 10"/>
</dbReference>
<accession>A0AAV7M1T0</accession>
<comment type="caution">
    <text evidence="1">The sequence shown here is derived from an EMBL/GenBank/DDBJ whole genome shotgun (WGS) entry which is preliminary data.</text>
</comment>
<dbReference type="AlphaFoldDB" id="A0AAV7M1T0"/>